<organism evidence="2 3">
    <name type="scientific">Sphenostylis stenocarpa</name>
    <dbReference type="NCBI Taxonomy" id="92480"/>
    <lineage>
        <taxon>Eukaryota</taxon>
        <taxon>Viridiplantae</taxon>
        <taxon>Streptophyta</taxon>
        <taxon>Embryophyta</taxon>
        <taxon>Tracheophyta</taxon>
        <taxon>Spermatophyta</taxon>
        <taxon>Magnoliopsida</taxon>
        <taxon>eudicotyledons</taxon>
        <taxon>Gunneridae</taxon>
        <taxon>Pentapetalae</taxon>
        <taxon>rosids</taxon>
        <taxon>fabids</taxon>
        <taxon>Fabales</taxon>
        <taxon>Fabaceae</taxon>
        <taxon>Papilionoideae</taxon>
        <taxon>50 kb inversion clade</taxon>
        <taxon>NPAAA clade</taxon>
        <taxon>indigoferoid/millettioid clade</taxon>
        <taxon>Phaseoleae</taxon>
        <taxon>Sphenostylis</taxon>
    </lineage>
</organism>
<evidence type="ECO:0000313" key="2">
    <source>
        <dbReference type="EMBL" id="CAJ1972089.1"/>
    </source>
</evidence>
<dbReference type="AlphaFoldDB" id="A0AA86TDW8"/>
<protein>
    <submittedName>
        <fullName evidence="2">Uncharacterized protein</fullName>
    </submittedName>
</protein>
<sequence length="77" mass="9103">MGNTRATCRRQKEKEKEKEDKARDIKRETKKLTFLKKSIKLLISKTHKRGCEIQNKSKKVLMGMNFEHTLRKSPVES</sequence>
<keyword evidence="3" id="KW-1185">Reference proteome</keyword>
<feature type="region of interest" description="Disordered" evidence="1">
    <location>
        <begin position="1"/>
        <end position="24"/>
    </location>
</feature>
<evidence type="ECO:0000313" key="3">
    <source>
        <dbReference type="Proteomes" id="UP001189624"/>
    </source>
</evidence>
<feature type="compositionally biased region" description="Basic and acidic residues" evidence="1">
    <location>
        <begin position="10"/>
        <end position="24"/>
    </location>
</feature>
<dbReference type="Gramene" id="rna-AYBTSS11_LOCUS24103">
    <property type="protein sequence ID" value="CAJ1972089.1"/>
    <property type="gene ID" value="gene-AYBTSS11_LOCUS24103"/>
</dbReference>
<reference evidence="2" key="1">
    <citation type="submission" date="2023-10" db="EMBL/GenBank/DDBJ databases">
        <authorList>
            <person name="Domelevo Entfellner J.-B."/>
        </authorList>
    </citation>
    <scope>NUCLEOTIDE SEQUENCE</scope>
</reference>
<proteinExistence type="predicted"/>
<dbReference type="Proteomes" id="UP001189624">
    <property type="component" value="Chromosome 8"/>
</dbReference>
<accession>A0AA86TDW8</accession>
<dbReference type="EMBL" id="OY731405">
    <property type="protein sequence ID" value="CAJ1972089.1"/>
    <property type="molecule type" value="Genomic_DNA"/>
</dbReference>
<feature type="non-terminal residue" evidence="2">
    <location>
        <position position="77"/>
    </location>
</feature>
<name>A0AA86TDW8_9FABA</name>
<gene>
    <name evidence="2" type="ORF">AYBTSS11_LOCUS24103</name>
</gene>
<evidence type="ECO:0000256" key="1">
    <source>
        <dbReference type="SAM" id="MobiDB-lite"/>
    </source>
</evidence>